<organism>
    <name type="scientific">Branchiostoma floridae</name>
    <name type="common">Florida lancelet</name>
    <name type="synonym">Amphioxus</name>
    <dbReference type="NCBI Taxonomy" id="7739"/>
    <lineage>
        <taxon>Eukaryota</taxon>
        <taxon>Metazoa</taxon>
        <taxon>Chordata</taxon>
        <taxon>Cephalochordata</taxon>
        <taxon>Leptocardii</taxon>
        <taxon>Amphioxiformes</taxon>
        <taxon>Branchiostomatidae</taxon>
        <taxon>Branchiostoma</taxon>
    </lineage>
</organism>
<feature type="compositionally biased region" description="Polar residues" evidence="3">
    <location>
        <begin position="139"/>
        <end position="152"/>
    </location>
</feature>
<dbReference type="Gene3D" id="3.10.100.10">
    <property type="entry name" value="Mannose-Binding Protein A, subunit A"/>
    <property type="match status" value="1"/>
</dbReference>
<dbReference type="CDD" id="cd00037">
    <property type="entry name" value="CLECT"/>
    <property type="match status" value="1"/>
</dbReference>
<gene>
    <name evidence="6" type="ORF">BRAFLDRAFT_107697</name>
</gene>
<dbReference type="PANTHER" id="PTHR22799:SF6">
    <property type="entry name" value="C-TYPE LECTIN DOMAIN FAMILY 4 MEMBER M-LIKE"/>
    <property type="match status" value="1"/>
</dbReference>
<name>C3ZYF5_BRAFL</name>
<dbReference type="PANTHER" id="PTHR22799">
    <property type="entry name" value="TETRANECTIN-RELATED"/>
    <property type="match status" value="1"/>
</dbReference>
<dbReference type="AlphaFoldDB" id="C3ZYF5"/>
<dbReference type="SUPFAM" id="SSF56436">
    <property type="entry name" value="C-type lectin-like"/>
    <property type="match status" value="1"/>
</dbReference>
<keyword evidence="1" id="KW-0430">Lectin</keyword>
<feature type="compositionally biased region" description="Polar residues" evidence="3">
    <location>
        <begin position="207"/>
        <end position="231"/>
    </location>
</feature>
<dbReference type="EMBL" id="GG666728">
    <property type="protein sequence ID" value="EEN42429.1"/>
    <property type="molecule type" value="Genomic_DNA"/>
</dbReference>
<dbReference type="InterPro" id="IPR016186">
    <property type="entry name" value="C-type_lectin-like/link_sf"/>
</dbReference>
<dbReference type="InterPro" id="IPR051663">
    <property type="entry name" value="CLec_Tetranectin-domain"/>
</dbReference>
<evidence type="ECO:0000256" key="2">
    <source>
        <dbReference type="SAM" id="Coils"/>
    </source>
</evidence>
<feature type="compositionally biased region" description="Low complexity" evidence="3">
    <location>
        <begin position="1"/>
        <end position="16"/>
    </location>
</feature>
<evidence type="ECO:0000256" key="3">
    <source>
        <dbReference type="SAM" id="MobiDB-lite"/>
    </source>
</evidence>
<protein>
    <recommendedName>
        <fullName evidence="5">C-type lectin domain-containing protein</fullName>
    </recommendedName>
</protein>
<dbReference type="PROSITE" id="PS50041">
    <property type="entry name" value="C_TYPE_LECTIN_2"/>
    <property type="match status" value="1"/>
</dbReference>
<feature type="coiled-coil region" evidence="2">
    <location>
        <begin position="595"/>
        <end position="646"/>
    </location>
</feature>
<feature type="region of interest" description="Disordered" evidence="3">
    <location>
        <begin position="1"/>
        <end position="59"/>
    </location>
</feature>
<evidence type="ECO:0000256" key="1">
    <source>
        <dbReference type="ARBA" id="ARBA00022734"/>
    </source>
</evidence>
<dbReference type="InterPro" id="IPR016187">
    <property type="entry name" value="CTDL_fold"/>
</dbReference>
<sequence>MPGGQQQSQTGDTGTTPMQQPQTDWQARADAAASIPNPMYASREGAPMQQPQTDWKARADAAASIPNPMYVSGEGAPMQRLQTDWRSIADTAARTPNPMYGSETDRTCPGGASSYGALQPNQAVEHMYKMVPSNYLPTSDATNPVYGQNLEGQGTDPYTDLRPNSTEPYAVRYLNENADNDHSLSQEIGDAGTSGNNASTFGAPGNDSDTSQNDTATSGNESQNDAVTSWNDADISGNDASTSGNDAGFSRNNAVTPGNDADTSVNDAVISGNDADTSVNDAVISRNDADTSVNDAVVSGNDAATSQNDDDIYENDAGIYENDASASGTDAVTRGNDPVTSGNDACTSGSPRDYRNMCSTRKAKHRQYVPNSPQEKAGDRAYPDGTSGISALCSSICNRQRYMAAGIVVILSLVALGLAPLTFINQQEIYHLSTIVDALKHNQCDMHQLSTAVDALKCDQDNISTTVEALTRDQDDMSTTADALKRDQDDKSTTADALKRDQDDISTTANALTRDQDDIRQLSTTVDALKRDQYSISTTVDVLKRDQYNTSTTVGALKRDLDDIRQLSTTVDALKRDQYNASTTVGALKCDLDDIRQLSTTVDALKRDLDNIRQLSPTVDALKRDLNKERNRRAALEQRLHEISNTQATCPKGYIMSWQGICYKAYDIDKSFSDAAMTCRDDGATIAMPKDAETNDFMHLMQNTVAASTRSFWIGLHDQRADGSFEWVDGSALKTYNAWGAREPRNWGDRYCVLYSSFTGSGKGEWMTAHCYQISYRFICQTDPGTSYNYHTSKNPSL</sequence>
<keyword evidence="4" id="KW-0812">Transmembrane</keyword>
<evidence type="ECO:0000256" key="4">
    <source>
        <dbReference type="SAM" id="Phobius"/>
    </source>
</evidence>
<feature type="region of interest" description="Disordered" evidence="3">
    <location>
        <begin position="139"/>
        <end position="165"/>
    </location>
</feature>
<dbReference type="SMART" id="SM00034">
    <property type="entry name" value="CLECT"/>
    <property type="match status" value="1"/>
</dbReference>
<dbReference type="InterPro" id="IPR001304">
    <property type="entry name" value="C-type_lectin-like"/>
</dbReference>
<accession>C3ZYF5</accession>
<feature type="compositionally biased region" description="Polar residues" evidence="3">
    <location>
        <begin position="338"/>
        <end position="350"/>
    </location>
</feature>
<dbReference type="Gene3D" id="1.10.220.90">
    <property type="entry name" value="Mistic"/>
    <property type="match status" value="1"/>
</dbReference>
<feature type="region of interest" description="Disordered" evidence="3">
    <location>
        <begin position="477"/>
        <end position="497"/>
    </location>
</feature>
<dbReference type="GO" id="GO:0030246">
    <property type="term" value="F:carbohydrate binding"/>
    <property type="evidence" value="ECO:0007669"/>
    <property type="project" value="UniProtKB-KW"/>
</dbReference>
<feature type="compositionally biased region" description="Basic and acidic residues" evidence="3">
    <location>
        <begin position="483"/>
        <end position="497"/>
    </location>
</feature>
<evidence type="ECO:0000259" key="5">
    <source>
        <dbReference type="PROSITE" id="PS50041"/>
    </source>
</evidence>
<feature type="compositionally biased region" description="Polar residues" evidence="3">
    <location>
        <begin position="238"/>
        <end position="262"/>
    </location>
</feature>
<dbReference type="Pfam" id="PF00059">
    <property type="entry name" value="Lectin_C"/>
    <property type="match status" value="1"/>
</dbReference>
<feature type="transmembrane region" description="Helical" evidence="4">
    <location>
        <begin position="402"/>
        <end position="424"/>
    </location>
</feature>
<feature type="region of interest" description="Disordered" evidence="3">
    <location>
        <begin position="363"/>
        <end position="382"/>
    </location>
</feature>
<keyword evidence="4" id="KW-0472">Membrane</keyword>
<feature type="region of interest" description="Disordered" evidence="3">
    <location>
        <begin position="182"/>
        <end position="262"/>
    </location>
</feature>
<reference evidence="6" key="1">
    <citation type="journal article" date="2008" name="Nature">
        <title>The amphioxus genome and the evolution of the chordate karyotype.</title>
        <authorList>
            <consortium name="US DOE Joint Genome Institute (JGI-PGF)"/>
            <person name="Putnam N.H."/>
            <person name="Butts T."/>
            <person name="Ferrier D.E.K."/>
            <person name="Furlong R.F."/>
            <person name="Hellsten U."/>
            <person name="Kawashima T."/>
            <person name="Robinson-Rechavi M."/>
            <person name="Shoguchi E."/>
            <person name="Terry A."/>
            <person name="Yu J.-K."/>
            <person name="Benito-Gutierrez E.L."/>
            <person name="Dubchak I."/>
            <person name="Garcia-Fernandez J."/>
            <person name="Gibson-Brown J.J."/>
            <person name="Grigoriev I.V."/>
            <person name="Horton A.C."/>
            <person name="de Jong P.J."/>
            <person name="Jurka J."/>
            <person name="Kapitonov V.V."/>
            <person name="Kohara Y."/>
            <person name="Kuroki Y."/>
            <person name="Lindquist E."/>
            <person name="Lucas S."/>
            <person name="Osoegawa K."/>
            <person name="Pennacchio L.A."/>
            <person name="Salamov A.A."/>
            <person name="Satou Y."/>
            <person name="Sauka-Spengler T."/>
            <person name="Schmutz J."/>
            <person name="Shin-I T."/>
            <person name="Toyoda A."/>
            <person name="Bronner-Fraser M."/>
            <person name="Fujiyama A."/>
            <person name="Holland L.Z."/>
            <person name="Holland P.W.H."/>
            <person name="Satoh N."/>
            <person name="Rokhsar D.S."/>
        </authorList>
    </citation>
    <scope>NUCLEOTIDE SEQUENCE [LARGE SCALE GENOMIC DNA]</scope>
    <source>
        <strain evidence="6">S238N-H82</strain>
        <tissue evidence="6">Testes</tissue>
    </source>
</reference>
<dbReference type="InParanoid" id="C3ZYF5"/>
<dbReference type="InterPro" id="IPR038193">
    <property type="entry name" value="Mistic_sf"/>
</dbReference>
<dbReference type="eggNOG" id="KOG4297">
    <property type="taxonomic scope" value="Eukaryota"/>
</dbReference>
<feature type="region of interest" description="Disordered" evidence="3">
    <location>
        <begin position="322"/>
        <end position="353"/>
    </location>
</feature>
<keyword evidence="4" id="KW-1133">Transmembrane helix</keyword>
<evidence type="ECO:0000313" key="6">
    <source>
        <dbReference type="EMBL" id="EEN42429.1"/>
    </source>
</evidence>
<feature type="domain" description="C-type lectin" evidence="5">
    <location>
        <begin position="658"/>
        <end position="771"/>
    </location>
</feature>
<dbReference type="Gene3D" id="1.20.1480.30">
    <property type="entry name" value="Designed four-helix bundle protein"/>
    <property type="match status" value="2"/>
</dbReference>
<proteinExistence type="predicted"/>
<keyword evidence="2" id="KW-0175">Coiled coil</keyword>